<comment type="subcellular location">
    <subcellularLocation>
        <location evidence="2">Membrane</location>
    </subcellularLocation>
</comment>
<dbReference type="OrthoDB" id="1844152at2759"/>
<proteinExistence type="inferred from homology"/>
<evidence type="ECO:0000256" key="7">
    <source>
        <dbReference type="ARBA" id="ARBA00022989"/>
    </source>
</evidence>
<dbReference type="InterPro" id="IPR001128">
    <property type="entry name" value="Cyt_P450"/>
</dbReference>
<keyword evidence="4 12" id="KW-0349">Heme</keyword>
<feature type="binding site" description="axial binding residue" evidence="12">
    <location>
        <position position="452"/>
    </location>
    <ligand>
        <name>heme</name>
        <dbReference type="ChEBI" id="CHEBI:30413"/>
    </ligand>
    <ligandPart>
        <name>Fe</name>
        <dbReference type="ChEBI" id="CHEBI:18248"/>
    </ligandPart>
</feature>
<dbReference type="Proteomes" id="UP000184356">
    <property type="component" value="Unassembled WGS sequence"/>
</dbReference>
<keyword evidence="10 13" id="KW-0503">Monooxygenase</keyword>
<name>A0A1L9TBX8_9EURO</name>
<comment type="similarity">
    <text evidence="3 13">Belongs to the cytochrome P450 family.</text>
</comment>
<dbReference type="GO" id="GO:0019748">
    <property type="term" value="P:secondary metabolic process"/>
    <property type="evidence" value="ECO:0007669"/>
    <property type="project" value="UniProtKB-ARBA"/>
</dbReference>
<evidence type="ECO:0000256" key="2">
    <source>
        <dbReference type="ARBA" id="ARBA00004370"/>
    </source>
</evidence>
<reference evidence="15" key="1">
    <citation type="journal article" date="2017" name="Genome Biol.">
        <title>Comparative genomics reveals high biological diversity and specific adaptations in the industrially and medically important fungal genus Aspergillus.</title>
        <authorList>
            <person name="de Vries R.P."/>
            <person name="Riley R."/>
            <person name="Wiebenga A."/>
            <person name="Aguilar-Osorio G."/>
            <person name="Amillis S."/>
            <person name="Uchima C.A."/>
            <person name="Anderluh G."/>
            <person name="Asadollahi M."/>
            <person name="Askin M."/>
            <person name="Barry K."/>
            <person name="Battaglia E."/>
            <person name="Bayram O."/>
            <person name="Benocci T."/>
            <person name="Braus-Stromeyer S.A."/>
            <person name="Caldana C."/>
            <person name="Canovas D."/>
            <person name="Cerqueira G.C."/>
            <person name="Chen F."/>
            <person name="Chen W."/>
            <person name="Choi C."/>
            <person name="Clum A."/>
            <person name="Dos Santos R.A."/>
            <person name="Damasio A.R."/>
            <person name="Diallinas G."/>
            <person name="Emri T."/>
            <person name="Fekete E."/>
            <person name="Flipphi M."/>
            <person name="Freyberg S."/>
            <person name="Gallo A."/>
            <person name="Gournas C."/>
            <person name="Habgood R."/>
            <person name="Hainaut M."/>
            <person name="Harispe M.L."/>
            <person name="Henrissat B."/>
            <person name="Hilden K.S."/>
            <person name="Hope R."/>
            <person name="Hossain A."/>
            <person name="Karabika E."/>
            <person name="Karaffa L."/>
            <person name="Karanyi Z."/>
            <person name="Krasevec N."/>
            <person name="Kuo A."/>
            <person name="Kusch H."/>
            <person name="LaButti K."/>
            <person name="Lagendijk E.L."/>
            <person name="Lapidus A."/>
            <person name="Levasseur A."/>
            <person name="Lindquist E."/>
            <person name="Lipzen A."/>
            <person name="Logrieco A.F."/>
            <person name="MacCabe A."/>
            <person name="Maekelae M.R."/>
            <person name="Malavazi I."/>
            <person name="Melin P."/>
            <person name="Meyer V."/>
            <person name="Mielnichuk N."/>
            <person name="Miskei M."/>
            <person name="Molnar A.P."/>
            <person name="Mule G."/>
            <person name="Ngan C.Y."/>
            <person name="Orejas M."/>
            <person name="Orosz E."/>
            <person name="Ouedraogo J.P."/>
            <person name="Overkamp K.M."/>
            <person name="Park H.-S."/>
            <person name="Perrone G."/>
            <person name="Piumi F."/>
            <person name="Punt P.J."/>
            <person name="Ram A.F."/>
            <person name="Ramon A."/>
            <person name="Rauscher S."/>
            <person name="Record E."/>
            <person name="Riano-Pachon D.M."/>
            <person name="Robert V."/>
            <person name="Roehrig J."/>
            <person name="Ruller R."/>
            <person name="Salamov A."/>
            <person name="Salih N.S."/>
            <person name="Samson R.A."/>
            <person name="Sandor E."/>
            <person name="Sanguinetti M."/>
            <person name="Schuetze T."/>
            <person name="Sepcic K."/>
            <person name="Shelest E."/>
            <person name="Sherlock G."/>
            <person name="Sophianopoulou V."/>
            <person name="Squina F.M."/>
            <person name="Sun H."/>
            <person name="Susca A."/>
            <person name="Todd R.B."/>
            <person name="Tsang A."/>
            <person name="Unkles S.E."/>
            <person name="van de Wiele N."/>
            <person name="van Rossen-Uffink D."/>
            <person name="Oliveira J.V."/>
            <person name="Vesth T.C."/>
            <person name="Visser J."/>
            <person name="Yu J.-H."/>
            <person name="Zhou M."/>
            <person name="Andersen M.R."/>
            <person name="Archer D.B."/>
            <person name="Baker S.E."/>
            <person name="Benoit I."/>
            <person name="Brakhage A.A."/>
            <person name="Braus G.H."/>
            <person name="Fischer R."/>
            <person name="Frisvad J.C."/>
            <person name="Goldman G.H."/>
            <person name="Houbraken J."/>
            <person name="Oakley B."/>
            <person name="Pocsi I."/>
            <person name="Scazzocchio C."/>
            <person name="Seiboth B."/>
            <person name="vanKuyk P.A."/>
            <person name="Wortman J."/>
            <person name="Dyer P.S."/>
            <person name="Grigoriev I.V."/>
        </authorList>
    </citation>
    <scope>NUCLEOTIDE SEQUENCE [LARGE SCALE GENOMIC DNA]</scope>
    <source>
        <strain evidence="15">CBS 593.65</strain>
    </source>
</reference>
<dbReference type="SUPFAM" id="SSF48264">
    <property type="entry name" value="Cytochrome P450"/>
    <property type="match status" value="1"/>
</dbReference>
<dbReference type="CDD" id="cd11041">
    <property type="entry name" value="CYP503A1-like"/>
    <property type="match status" value="1"/>
</dbReference>
<dbReference type="GeneID" id="63761122"/>
<keyword evidence="9 12" id="KW-0408">Iron</keyword>
<keyword evidence="8 13" id="KW-0560">Oxidoreductase</keyword>
<evidence type="ECO:0000256" key="6">
    <source>
        <dbReference type="ARBA" id="ARBA00022723"/>
    </source>
</evidence>
<keyword evidence="11" id="KW-0472">Membrane</keyword>
<keyword evidence="7" id="KW-1133">Transmembrane helix</keyword>
<dbReference type="EMBL" id="KV878589">
    <property type="protein sequence ID" value="OJJ56895.1"/>
    <property type="molecule type" value="Genomic_DNA"/>
</dbReference>
<evidence type="ECO:0000256" key="11">
    <source>
        <dbReference type="ARBA" id="ARBA00023136"/>
    </source>
</evidence>
<evidence type="ECO:0000256" key="4">
    <source>
        <dbReference type="ARBA" id="ARBA00022617"/>
    </source>
</evidence>
<dbReference type="Gene3D" id="1.10.630.10">
    <property type="entry name" value="Cytochrome P450"/>
    <property type="match status" value="1"/>
</dbReference>
<dbReference type="GO" id="GO:0016020">
    <property type="term" value="C:membrane"/>
    <property type="evidence" value="ECO:0007669"/>
    <property type="project" value="UniProtKB-SubCell"/>
</dbReference>
<evidence type="ECO:0000256" key="8">
    <source>
        <dbReference type="ARBA" id="ARBA00023002"/>
    </source>
</evidence>
<dbReference type="InterPro" id="IPR002401">
    <property type="entry name" value="Cyt_P450_E_grp-I"/>
</dbReference>
<gene>
    <name evidence="14" type="ORF">ASPSYDRAFT_33053</name>
</gene>
<accession>A0A1L9TBX8</accession>
<evidence type="ECO:0000256" key="9">
    <source>
        <dbReference type="ARBA" id="ARBA00023004"/>
    </source>
</evidence>
<dbReference type="PRINTS" id="PR00463">
    <property type="entry name" value="EP450I"/>
</dbReference>
<dbReference type="GO" id="GO:0004497">
    <property type="term" value="F:monooxygenase activity"/>
    <property type="evidence" value="ECO:0007669"/>
    <property type="project" value="UniProtKB-KW"/>
</dbReference>
<comment type="cofactor">
    <cofactor evidence="1 12">
        <name>heme</name>
        <dbReference type="ChEBI" id="CHEBI:30413"/>
    </cofactor>
</comment>
<organism evidence="14 15">
    <name type="scientific">Aspergillus sydowii CBS 593.65</name>
    <dbReference type="NCBI Taxonomy" id="1036612"/>
    <lineage>
        <taxon>Eukaryota</taxon>
        <taxon>Fungi</taxon>
        <taxon>Dikarya</taxon>
        <taxon>Ascomycota</taxon>
        <taxon>Pezizomycotina</taxon>
        <taxon>Eurotiomycetes</taxon>
        <taxon>Eurotiomycetidae</taxon>
        <taxon>Eurotiales</taxon>
        <taxon>Aspergillaceae</taxon>
        <taxon>Aspergillus</taxon>
        <taxon>Aspergillus subgen. Nidulantes</taxon>
    </lineage>
</organism>
<evidence type="ECO:0000256" key="10">
    <source>
        <dbReference type="ARBA" id="ARBA00023033"/>
    </source>
</evidence>
<dbReference type="RefSeq" id="XP_040700701.1">
    <property type="nucleotide sequence ID" value="XM_040845049.1"/>
</dbReference>
<dbReference type="GO" id="GO:0005506">
    <property type="term" value="F:iron ion binding"/>
    <property type="evidence" value="ECO:0007669"/>
    <property type="project" value="InterPro"/>
</dbReference>
<keyword evidence="15" id="KW-1185">Reference proteome</keyword>
<keyword evidence="5" id="KW-0812">Transmembrane</keyword>
<evidence type="ECO:0000313" key="15">
    <source>
        <dbReference type="Proteomes" id="UP000184356"/>
    </source>
</evidence>
<dbReference type="InterPro" id="IPR036396">
    <property type="entry name" value="Cyt_P450_sf"/>
</dbReference>
<evidence type="ECO:0000256" key="1">
    <source>
        <dbReference type="ARBA" id="ARBA00001971"/>
    </source>
</evidence>
<evidence type="ECO:0000256" key="5">
    <source>
        <dbReference type="ARBA" id="ARBA00022692"/>
    </source>
</evidence>
<dbReference type="PROSITE" id="PS00086">
    <property type="entry name" value="CYTOCHROME_P450"/>
    <property type="match status" value="1"/>
</dbReference>
<evidence type="ECO:0000256" key="12">
    <source>
        <dbReference type="PIRSR" id="PIRSR602401-1"/>
    </source>
</evidence>
<keyword evidence="6 12" id="KW-0479">Metal-binding</keyword>
<protein>
    <recommendedName>
        <fullName evidence="16">Cytochrome P450</fullName>
    </recommendedName>
</protein>
<dbReference type="PANTHER" id="PTHR46206:SF5">
    <property type="entry name" value="P450, PUTATIVE (EUROFUNG)-RELATED"/>
    <property type="match status" value="1"/>
</dbReference>
<evidence type="ECO:0000256" key="13">
    <source>
        <dbReference type="RuleBase" id="RU000461"/>
    </source>
</evidence>
<dbReference type="VEuPathDB" id="FungiDB:ASPSYDRAFT_33053"/>
<dbReference type="Pfam" id="PF00067">
    <property type="entry name" value="p450"/>
    <property type="match status" value="1"/>
</dbReference>
<dbReference type="AlphaFoldDB" id="A0A1L9TBX8"/>
<dbReference type="InterPro" id="IPR017972">
    <property type="entry name" value="Cyt_P450_CS"/>
</dbReference>
<evidence type="ECO:0000313" key="14">
    <source>
        <dbReference type="EMBL" id="OJJ56895.1"/>
    </source>
</evidence>
<evidence type="ECO:0008006" key="16">
    <source>
        <dbReference type="Google" id="ProtNLM"/>
    </source>
</evidence>
<dbReference type="GO" id="GO:0020037">
    <property type="term" value="F:heme binding"/>
    <property type="evidence" value="ECO:0007669"/>
    <property type="project" value="InterPro"/>
</dbReference>
<dbReference type="PANTHER" id="PTHR46206">
    <property type="entry name" value="CYTOCHROME P450"/>
    <property type="match status" value="1"/>
</dbReference>
<evidence type="ECO:0000256" key="3">
    <source>
        <dbReference type="ARBA" id="ARBA00010617"/>
    </source>
</evidence>
<dbReference type="GO" id="GO:0016705">
    <property type="term" value="F:oxidoreductase activity, acting on paired donors, with incorporation or reduction of molecular oxygen"/>
    <property type="evidence" value="ECO:0007669"/>
    <property type="project" value="InterPro"/>
</dbReference>
<sequence length="506" mass="57723">MSATLLDYPYTLLACLALALSVRLIQYYQSWVKVPVVGGQGILESWRAARRFGTHAPELLEEGYRLHGDFAFQVSTPTGWHVCIVNDAMIREYLNAPDEYLSSTAPIQEFFQSKYTAPGLFHKIHSSMMNKALTWSRTRSRSADGYFTGFIEHLEYSFQQEITGQMCADGDWNGFDGYTIARRLTMGLVAKLLVGDLGRDPAIIDLFCEYTAEILIGGPYIRAFPAPLRPIIAQSTRVVQLSNKMQKVFLDLINHRKIKSEKMAKQNDQPEDLTDWFWRWSQQDGNSDLTELDIAQLLAANTFGASFNTTVVLFQCLCELASRPEYVPLLREEVASTLKKSNMTWTREGVESLRKLDSFIKESHRYNCFDVMGAPRVVKKTYTFKNGLTIPRGTVVFSPNRAMLFDEKYLSKPNEFDGMRFYDLAVGRESETFRYTATNSHYLQFGDGKHVCPGRFFAADELRLILAYLLLHFDVRIQGALPDGFKIRRNNLAQLGVTILLKKRND</sequence>